<sequence>MPPAAPKPIKRLLVANRGEIATRIISAARELDIETIALYTGDDVSHAYNADHAVELSGPSSYLDIDELLSVAKKHSINAVHPGYGFLSESAEFAKRLEDAGIAVVGPGYEILDRTGDKLQARKLAEECSIPVLPALTTPTSDSSVVKSFAQKVGLPIMIKAVDGGGGRGIRLVEDPASLESLLARAIEESPSKQVFVEKAAVQGYRHIEIQIVGDYCGNVTHLWERECSIQRRYQKVVELAPSSFRDRELVARVIEAALRMAKKINYKSLGTFEFLVNPESSEFYFLEINPRLQVEHTVTESVCSTDIVGAQLLIAQGASLQEAGLEQAFGDPERPPPLVSIQLRITAEDPSKNWSLSVGKIQSSHFPSGNGIRCDTDIVNGIPSAVTADFDSLIAKLIITASTWPAVLAKARRALEDTHIAGIQTNIPILKAIVTHPDFISGTCTTSWLESQHASLLSTAFRPSSKKFGASLFAGTTTSIPSSSPSSSQLLFRKDDAWTIALAPLPSSSTKQAQQQDYHLHLTRLLKNDFPASLSAEITITPTSSSSQPASYRLALSQTSMSSSAAASASSRPRADPRNKTHVPIPFAGKLVEVLVEEGDEVREGETLFVVRQMKMELEVRAGRAGRVEWVMEVEEGEDVGEGWLGAVIIGQEEGERGRAKL</sequence>
<evidence type="ECO:0000256" key="3">
    <source>
        <dbReference type="ARBA" id="ARBA00022741"/>
    </source>
</evidence>
<evidence type="ECO:0000256" key="4">
    <source>
        <dbReference type="ARBA" id="ARBA00022840"/>
    </source>
</evidence>
<keyword evidence="3 6" id="KW-0547">Nucleotide-binding</keyword>
<dbReference type="Pfam" id="PF02785">
    <property type="entry name" value="Biotin_carb_C"/>
    <property type="match status" value="1"/>
</dbReference>
<dbReference type="STRING" id="40998.A0A2P7ZE44"/>
<dbReference type="InterPro" id="IPR005481">
    <property type="entry name" value="BC-like_N"/>
</dbReference>
<evidence type="ECO:0000259" key="8">
    <source>
        <dbReference type="PROSITE" id="PS50968"/>
    </source>
</evidence>
<comment type="caution">
    <text evidence="11">The sequence shown here is derived from an EMBL/GenBank/DDBJ whole genome shotgun (WGS) entry which is preliminary data.</text>
</comment>
<feature type="domain" description="ATP-grasp" evidence="9">
    <location>
        <begin position="122"/>
        <end position="317"/>
    </location>
</feature>
<dbReference type="InterPro" id="IPR011764">
    <property type="entry name" value="Biotin_carboxylation_dom"/>
</dbReference>
<name>A0A2P7ZE44_9PEZI</name>
<dbReference type="PANTHER" id="PTHR45007:SF1">
    <property type="entry name" value="CARBOXYLASE, PUTATIVE (AFU_ORTHOLOGUE AFUA_5G07570)-RELATED"/>
    <property type="match status" value="1"/>
</dbReference>
<dbReference type="Proteomes" id="UP000243723">
    <property type="component" value="Unassembled WGS sequence"/>
</dbReference>
<protein>
    <submittedName>
        <fullName evidence="11">Pyruvate carboxylase</fullName>
    </submittedName>
</protein>
<dbReference type="Gene3D" id="2.40.50.100">
    <property type="match status" value="1"/>
</dbReference>
<evidence type="ECO:0000313" key="11">
    <source>
        <dbReference type="EMBL" id="PSK46480.1"/>
    </source>
</evidence>
<dbReference type="GO" id="GO:0005524">
    <property type="term" value="F:ATP binding"/>
    <property type="evidence" value="ECO:0007669"/>
    <property type="project" value="UniProtKB-UniRule"/>
</dbReference>
<dbReference type="SUPFAM" id="SSF56059">
    <property type="entry name" value="Glutathione synthetase ATP-binding domain-like"/>
    <property type="match status" value="1"/>
</dbReference>
<dbReference type="InterPro" id="IPR016185">
    <property type="entry name" value="PreATP-grasp_dom_sf"/>
</dbReference>
<evidence type="ECO:0000256" key="7">
    <source>
        <dbReference type="SAM" id="MobiDB-lite"/>
    </source>
</evidence>
<dbReference type="InterPro" id="IPR005482">
    <property type="entry name" value="Biotin_COase_C"/>
</dbReference>
<dbReference type="GO" id="GO:0046872">
    <property type="term" value="F:metal ion binding"/>
    <property type="evidence" value="ECO:0007669"/>
    <property type="project" value="InterPro"/>
</dbReference>
<keyword evidence="11" id="KW-0670">Pyruvate</keyword>
<reference evidence="11 12" key="1">
    <citation type="submission" date="2017-05" db="EMBL/GenBank/DDBJ databases">
        <title>Draft genome sequence of Elsinoe australis.</title>
        <authorList>
            <person name="Cheng Q."/>
        </authorList>
    </citation>
    <scope>NUCLEOTIDE SEQUENCE [LARGE SCALE GENOMIC DNA]</scope>
    <source>
        <strain evidence="11 12">NL1</strain>
    </source>
</reference>
<keyword evidence="12" id="KW-1185">Reference proteome</keyword>
<proteinExistence type="predicted"/>
<dbReference type="PROSITE" id="PS00867">
    <property type="entry name" value="CPSASE_2"/>
    <property type="match status" value="1"/>
</dbReference>
<dbReference type="SUPFAM" id="SSF52440">
    <property type="entry name" value="PreATP-grasp domain"/>
    <property type="match status" value="1"/>
</dbReference>
<comment type="cofactor">
    <cofactor evidence="1">
        <name>biotin</name>
        <dbReference type="ChEBI" id="CHEBI:57586"/>
    </cofactor>
</comment>
<dbReference type="Gene3D" id="3.30.470.20">
    <property type="entry name" value="ATP-grasp fold, B domain"/>
    <property type="match status" value="1"/>
</dbReference>
<dbReference type="OrthoDB" id="196847at2759"/>
<accession>A0A2P7ZE44</accession>
<evidence type="ECO:0000256" key="6">
    <source>
        <dbReference type="PROSITE-ProRule" id="PRU00409"/>
    </source>
</evidence>
<dbReference type="SUPFAM" id="SSF51246">
    <property type="entry name" value="Rudiment single hybrid motif"/>
    <property type="match status" value="1"/>
</dbReference>
<evidence type="ECO:0000259" key="9">
    <source>
        <dbReference type="PROSITE" id="PS50975"/>
    </source>
</evidence>
<dbReference type="PROSITE" id="PS50979">
    <property type="entry name" value="BC"/>
    <property type="match status" value="1"/>
</dbReference>
<dbReference type="FunFam" id="3.30.1490.20:FF:000003">
    <property type="entry name" value="acetyl-CoA carboxylase isoform X1"/>
    <property type="match status" value="1"/>
</dbReference>
<feature type="region of interest" description="Disordered" evidence="7">
    <location>
        <begin position="564"/>
        <end position="583"/>
    </location>
</feature>
<dbReference type="Pfam" id="PF00289">
    <property type="entry name" value="Biotin_carb_N"/>
    <property type="match status" value="1"/>
</dbReference>
<dbReference type="SUPFAM" id="SSF51230">
    <property type="entry name" value="Single hybrid motif"/>
    <property type="match status" value="1"/>
</dbReference>
<keyword evidence="5" id="KW-0092">Biotin</keyword>
<dbReference type="Pfam" id="PF02786">
    <property type="entry name" value="CPSase_L_D2"/>
    <property type="match status" value="1"/>
</dbReference>
<dbReference type="InterPro" id="IPR011053">
    <property type="entry name" value="Single_hybrid_motif"/>
</dbReference>
<keyword evidence="4 6" id="KW-0067">ATP-binding</keyword>
<gene>
    <name evidence="11" type="ORF">B9Z65_5448</name>
</gene>
<evidence type="ECO:0000256" key="2">
    <source>
        <dbReference type="ARBA" id="ARBA00022598"/>
    </source>
</evidence>
<organism evidence="11 12">
    <name type="scientific">Elsinoe australis</name>
    <dbReference type="NCBI Taxonomy" id="40998"/>
    <lineage>
        <taxon>Eukaryota</taxon>
        <taxon>Fungi</taxon>
        <taxon>Dikarya</taxon>
        <taxon>Ascomycota</taxon>
        <taxon>Pezizomycotina</taxon>
        <taxon>Dothideomycetes</taxon>
        <taxon>Dothideomycetidae</taxon>
        <taxon>Myriangiales</taxon>
        <taxon>Elsinoaceae</taxon>
        <taxon>Elsinoe</taxon>
    </lineage>
</organism>
<evidence type="ECO:0000259" key="10">
    <source>
        <dbReference type="PROSITE" id="PS50979"/>
    </source>
</evidence>
<dbReference type="PROSITE" id="PS50968">
    <property type="entry name" value="BIOTINYL_LIPOYL"/>
    <property type="match status" value="1"/>
</dbReference>
<dbReference type="EMBL" id="NHZQ01000236">
    <property type="protein sequence ID" value="PSK46480.1"/>
    <property type="molecule type" value="Genomic_DNA"/>
</dbReference>
<dbReference type="InterPro" id="IPR011761">
    <property type="entry name" value="ATP-grasp"/>
</dbReference>
<feature type="domain" description="Biotin carboxylation" evidence="10">
    <location>
        <begin position="8"/>
        <end position="455"/>
    </location>
</feature>
<dbReference type="InterPro" id="IPR000089">
    <property type="entry name" value="Biotin_lipoyl"/>
</dbReference>
<feature type="domain" description="Lipoyl-binding" evidence="8">
    <location>
        <begin position="572"/>
        <end position="651"/>
    </location>
</feature>
<dbReference type="AlphaFoldDB" id="A0A2P7ZE44"/>
<evidence type="ECO:0000313" key="12">
    <source>
        <dbReference type="Proteomes" id="UP000243723"/>
    </source>
</evidence>
<dbReference type="GO" id="GO:0016874">
    <property type="term" value="F:ligase activity"/>
    <property type="evidence" value="ECO:0007669"/>
    <property type="project" value="UniProtKB-KW"/>
</dbReference>
<dbReference type="Pfam" id="PF00364">
    <property type="entry name" value="Biotin_lipoyl"/>
    <property type="match status" value="1"/>
</dbReference>
<dbReference type="InterPro" id="IPR005479">
    <property type="entry name" value="CPAse_ATP-bd"/>
</dbReference>
<dbReference type="PANTHER" id="PTHR45007">
    <property type="entry name" value="CARBOXYLASE, PUTATIVE (AFU_ORTHOLOGUE AFUA_5G07570)-RELATED"/>
    <property type="match status" value="1"/>
</dbReference>
<evidence type="ECO:0000256" key="1">
    <source>
        <dbReference type="ARBA" id="ARBA00001953"/>
    </source>
</evidence>
<dbReference type="InterPro" id="IPR011054">
    <property type="entry name" value="Rudment_hybrid_motif"/>
</dbReference>
<dbReference type="CDD" id="cd06850">
    <property type="entry name" value="biotinyl_domain"/>
    <property type="match status" value="1"/>
</dbReference>
<dbReference type="PROSITE" id="PS50975">
    <property type="entry name" value="ATP_GRASP"/>
    <property type="match status" value="1"/>
</dbReference>
<keyword evidence="2" id="KW-0436">Ligase</keyword>
<evidence type="ECO:0000256" key="5">
    <source>
        <dbReference type="ARBA" id="ARBA00023267"/>
    </source>
</evidence>
<dbReference type="SMART" id="SM00878">
    <property type="entry name" value="Biotin_carb_C"/>
    <property type="match status" value="1"/>
</dbReference>